<reference evidence="3" key="2">
    <citation type="submission" date="2015-09" db="EMBL/GenBank/DDBJ databases">
        <title>Draft genome sequence of Mycobacterium neoaurum DSM 44074.</title>
        <authorList>
            <person name="Croce O."/>
            <person name="Robert C."/>
            <person name="Raoult D."/>
            <person name="Drancourt M."/>
        </authorList>
    </citation>
    <scope>NUCLEOTIDE SEQUENCE</scope>
    <source>
        <strain evidence="3">DSM 44074</strain>
    </source>
</reference>
<dbReference type="EMBL" id="LK021338">
    <property type="protein sequence ID" value="CDQ44932.1"/>
    <property type="molecule type" value="Genomic_DNA"/>
</dbReference>
<dbReference type="Proteomes" id="UP000028864">
    <property type="component" value="Unassembled WGS sequence"/>
</dbReference>
<feature type="signal peptide" evidence="2">
    <location>
        <begin position="1"/>
        <end position="29"/>
    </location>
</feature>
<dbReference type="RefSeq" id="WP_042509756.1">
    <property type="nucleotide sequence ID" value="NZ_CP074376.1"/>
</dbReference>
<proteinExistence type="predicted"/>
<accession>A0AAV2WL56</accession>
<feature type="chain" id="PRO_5043618228" description="Fis family transcriptional regulator" evidence="2">
    <location>
        <begin position="30"/>
        <end position="144"/>
    </location>
</feature>
<dbReference type="AlphaFoldDB" id="A0AAV2WL56"/>
<evidence type="ECO:0000313" key="4">
    <source>
        <dbReference type="Proteomes" id="UP000028864"/>
    </source>
</evidence>
<protein>
    <recommendedName>
        <fullName evidence="5">Fis family transcriptional regulator</fullName>
    </recommendedName>
</protein>
<organism evidence="3 4">
    <name type="scientific">Mycolicibacterium neoaurum</name>
    <name type="common">Mycobacterium neoaurum</name>
    <dbReference type="NCBI Taxonomy" id="1795"/>
    <lineage>
        <taxon>Bacteria</taxon>
        <taxon>Bacillati</taxon>
        <taxon>Actinomycetota</taxon>
        <taxon>Actinomycetes</taxon>
        <taxon>Mycobacteriales</taxon>
        <taxon>Mycobacteriaceae</taxon>
        <taxon>Mycolicibacterium</taxon>
    </lineage>
</organism>
<evidence type="ECO:0000256" key="2">
    <source>
        <dbReference type="SAM" id="SignalP"/>
    </source>
</evidence>
<evidence type="ECO:0008006" key="5">
    <source>
        <dbReference type="Google" id="ProtNLM"/>
    </source>
</evidence>
<name>A0AAV2WL56_MYCNE</name>
<evidence type="ECO:0000256" key="1">
    <source>
        <dbReference type="SAM" id="MobiDB-lite"/>
    </source>
</evidence>
<keyword evidence="2" id="KW-0732">Signal</keyword>
<feature type="compositionally biased region" description="Pro residues" evidence="1">
    <location>
        <begin position="113"/>
        <end position="124"/>
    </location>
</feature>
<feature type="compositionally biased region" description="Low complexity" evidence="1">
    <location>
        <begin position="100"/>
        <end position="112"/>
    </location>
</feature>
<feature type="region of interest" description="Disordered" evidence="1">
    <location>
        <begin position="100"/>
        <end position="144"/>
    </location>
</feature>
<evidence type="ECO:0000313" key="3">
    <source>
        <dbReference type="EMBL" id="CDQ44932.1"/>
    </source>
</evidence>
<gene>
    <name evidence="3" type="ORF">BN1047_02817</name>
</gene>
<reference evidence="3" key="1">
    <citation type="submission" date="2014-05" db="EMBL/GenBank/DDBJ databases">
        <authorList>
            <person name="Urmite Genomes"/>
        </authorList>
    </citation>
    <scope>NUCLEOTIDE SEQUENCE</scope>
    <source>
        <strain evidence="3">DSM 44074</strain>
    </source>
</reference>
<sequence length="144" mass="14541">MTSFTRRSLAAAMIAAGLLTGGTTATAHADILDSLADIYASGASGGQVSKLLESAITLRNRGIPPSPGNQAALRAAMDQRPNLVPLTEALQATVAQQRQALQRAAAGKASPAPVGPAAPWVPPDPDNDQPLAPPGWGSSIAPFG</sequence>